<proteinExistence type="predicted"/>
<name>A0ABX7R8M3_9GAMM</name>
<dbReference type="Proteomes" id="UP000663400">
    <property type="component" value="Chromosome"/>
</dbReference>
<protein>
    <submittedName>
        <fullName evidence="1">Uncharacterized protein</fullName>
    </submittedName>
</protein>
<sequence>MDRLARKTAPNAQPIVVTAFGFAMGEDFVAWQAVAEIWGHDVQSDHGDVCLEFSCHGKSVWVAQRQAGFVGLEQVMVAVFPSTAGWRESVMNPTIEGCRTLLFRRA</sequence>
<evidence type="ECO:0000313" key="1">
    <source>
        <dbReference type="EMBL" id="QSX73714.1"/>
    </source>
</evidence>
<dbReference type="RefSeq" id="WP_200606998.1">
    <property type="nucleotide sequence ID" value="NZ_CP071517.1"/>
</dbReference>
<reference evidence="1 2" key="1">
    <citation type="submission" date="2021-02" db="EMBL/GenBank/DDBJ databases">
        <title>Lysobacter arenosi sp. nov., isolated from soil of gangwondo yeongwol, south Korea.</title>
        <authorList>
            <person name="Kim K.R."/>
            <person name="Kim K.H."/>
            <person name="Jeon C.O."/>
        </authorList>
    </citation>
    <scope>NUCLEOTIDE SEQUENCE [LARGE SCALE GENOMIC DNA]</scope>
    <source>
        <strain evidence="1 2">R7</strain>
    </source>
</reference>
<keyword evidence="2" id="KW-1185">Reference proteome</keyword>
<gene>
    <name evidence="1" type="ORF">HIV01_010730</name>
</gene>
<accession>A0ABX7R8M3</accession>
<dbReference type="EMBL" id="CP071517">
    <property type="protein sequence ID" value="QSX73714.1"/>
    <property type="molecule type" value="Genomic_DNA"/>
</dbReference>
<evidence type="ECO:0000313" key="2">
    <source>
        <dbReference type="Proteomes" id="UP000663400"/>
    </source>
</evidence>
<organism evidence="1 2">
    <name type="scientific">Lysobacter arenosi</name>
    <dbReference type="NCBI Taxonomy" id="2795387"/>
    <lineage>
        <taxon>Bacteria</taxon>
        <taxon>Pseudomonadati</taxon>
        <taxon>Pseudomonadota</taxon>
        <taxon>Gammaproteobacteria</taxon>
        <taxon>Lysobacterales</taxon>
        <taxon>Lysobacteraceae</taxon>
        <taxon>Lysobacter</taxon>
    </lineage>
</organism>